<evidence type="ECO:0000256" key="1">
    <source>
        <dbReference type="SAM" id="MobiDB-lite"/>
    </source>
</evidence>
<dbReference type="AlphaFoldDB" id="A0A919WBM2"/>
<dbReference type="EMBL" id="BOQN01000134">
    <property type="protein sequence ID" value="GIM97157.1"/>
    <property type="molecule type" value="Genomic_DNA"/>
</dbReference>
<dbReference type="RefSeq" id="WP_213012803.1">
    <property type="nucleotide sequence ID" value="NZ_BOQN01000134.1"/>
</dbReference>
<evidence type="ECO:0000313" key="2">
    <source>
        <dbReference type="EMBL" id="GIM97157.1"/>
    </source>
</evidence>
<sequence>MDDQSQYPASSIPSVSTDETLRRWGVAPRRDTGFDNVEIGPNGAIQVKQYKLLPYSGGREETRPADRLEEDCPHCTGPLFLDLDSDSVSSITVAASGAFFNGLDMSRTSVKIAIPPTVTGWQIETIVQRLVPPRDAAVEHLWLSIAGPGMLPTQIDARDIVRLLKYWRHIGQTVVIDEPDAFLNPAAVAWMAAGCAVRAAYHARDAVVHQDPLVSREVVAEFAERWLGLRPTAESIDAVGNALLHAPLDGAHPGGDHAAVRRLPRDVRDQRRWWRDLSESRLRSARIGSLDRPLRSGGADPLTLLDTLGACDALGGLAGGWDERIDRVLRMLRPDERRVALTLGLRYADTWEHAALLCGLPARFGERVRRKLKREGAMLQERAASAVEPVTR</sequence>
<evidence type="ECO:0000313" key="3">
    <source>
        <dbReference type="Proteomes" id="UP000677082"/>
    </source>
</evidence>
<name>A0A919WBM2_9ACTN</name>
<dbReference type="Proteomes" id="UP000677082">
    <property type="component" value="Unassembled WGS sequence"/>
</dbReference>
<protein>
    <submittedName>
        <fullName evidence="2">Uncharacterized protein</fullName>
    </submittedName>
</protein>
<keyword evidence="3" id="KW-1185">Reference proteome</keyword>
<gene>
    <name evidence="2" type="ORF">Ato02nite_089500</name>
</gene>
<comment type="caution">
    <text evidence="2">The sequence shown here is derived from an EMBL/GenBank/DDBJ whole genome shotgun (WGS) entry which is preliminary data.</text>
</comment>
<proteinExistence type="predicted"/>
<feature type="region of interest" description="Disordered" evidence="1">
    <location>
        <begin position="1"/>
        <end position="23"/>
    </location>
</feature>
<reference evidence="2 3" key="1">
    <citation type="submission" date="2021-03" db="EMBL/GenBank/DDBJ databases">
        <title>Whole genome shotgun sequence of Actinoplanes toevensis NBRC 105298.</title>
        <authorList>
            <person name="Komaki H."/>
            <person name="Tamura T."/>
        </authorList>
    </citation>
    <scope>NUCLEOTIDE SEQUENCE [LARGE SCALE GENOMIC DNA]</scope>
    <source>
        <strain evidence="2 3">NBRC 105298</strain>
    </source>
</reference>
<organism evidence="2 3">
    <name type="scientific">Paractinoplanes toevensis</name>
    <dbReference type="NCBI Taxonomy" id="571911"/>
    <lineage>
        <taxon>Bacteria</taxon>
        <taxon>Bacillati</taxon>
        <taxon>Actinomycetota</taxon>
        <taxon>Actinomycetes</taxon>
        <taxon>Micromonosporales</taxon>
        <taxon>Micromonosporaceae</taxon>
        <taxon>Paractinoplanes</taxon>
    </lineage>
</organism>
<accession>A0A919WBM2</accession>
<feature type="compositionally biased region" description="Polar residues" evidence="1">
    <location>
        <begin position="1"/>
        <end position="18"/>
    </location>
</feature>